<dbReference type="EMBL" id="JAJGQJ010000043">
    <property type="protein sequence ID" value="MCC4621488.1"/>
    <property type="molecule type" value="Genomic_DNA"/>
</dbReference>
<keyword evidence="2" id="KW-1185">Reference proteome</keyword>
<proteinExistence type="predicted"/>
<evidence type="ECO:0000313" key="2">
    <source>
        <dbReference type="Proteomes" id="UP001199206"/>
    </source>
</evidence>
<reference evidence="1 2" key="1">
    <citation type="submission" date="2021-10" db="EMBL/GenBank/DDBJ databases">
        <title>Genome sequencing of Xanthomonas strains from NCPPB.</title>
        <authorList>
            <person name="Hussein R."/>
            <person name="Harrison J."/>
            <person name="Studholme D.J."/>
            <person name="Vicente J."/>
            <person name="Grant M."/>
        </authorList>
    </citation>
    <scope>NUCLEOTIDE SEQUENCE [LARGE SCALE GENOMIC DNA]</scope>
    <source>
        <strain evidence="1 2">NCPPB 101</strain>
    </source>
</reference>
<gene>
    <name evidence="1" type="ORF">LL965_15870</name>
</gene>
<dbReference type="RefSeq" id="WP_160170374.1">
    <property type="nucleotide sequence ID" value="NZ_CAWLZN010000001.1"/>
</dbReference>
<sequence length="52" mass="5536">MSNDEKKSAVDRKEAARKLAMRVLTESEARDIAAAGAFVKVGPPTPVKPNIA</sequence>
<accession>A0ABS8HH90</accession>
<dbReference type="Proteomes" id="UP001199206">
    <property type="component" value="Unassembled WGS sequence"/>
</dbReference>
<name>A0ABS8HH90_9XANT</name>
<comment type="caution">
    <text evidence="1">The sequence shown here is derived from an EMBL/GenBank/DDBJ whole genome shotgun (WGS) entry which is preliminary data.</text>
</comment>
<evidence type="ECO:0000313" key="1">
    <source>
        <dbReference type="EMBL" id="MCC4621488.1"/>
    </source>
</evidence>
<organism evidence="1 2">
    <name type="scientific">Xanthomonas cassavae CFBP 4642</name>
    <dbReference type="NCBI Taxonomy" id="1219375"/>
    <lineage>
        <taxon>Bacteria</taxon>
        <taxon>Pseudomonadati</taxon>
        <taxon>Pseudomonadota</taxon>
        <taxon>Gammaproteobacteria</taxon>
        <taxon>Lysobacterales</taxon>
        <taxon>Lysobacteraceae</taxon>
        <taxon>Xanthomonas</taxon>
    </lineage>
</organism>
<protein>
    <submittedName>
        <fullName evidence="1">Uncharacterized protein</fullName>
    </submittedName>
</protein>